<dbReference type="InParanoid" id="L8FSD7"/>
<dbReference type="Proteomes" id="UP000011064">
    <property type="component" value="Unassembled WGS sequence"/>
</dbReference>
<dbReference type="EMBL" id="GL574620">
    <property type="protein sequence ID" value="ELR03393.1"/>
    <property type="molecule type" value="Genomic_DNA"/>
</dbReference>
<gene>
    <name evidence="1" type="ORF">GMDG_08904</name>
</gene>
<proteinExistence type="predicted"/>
<organism evidence="1 2">
    <name type="scientific">Pseudogymnoascus destructans (strain ATCC MYA-4855 / 20631-21)</name>
    <name type="common">Bat white-nose syndrome fungus</name>
    <name type="synonym">Geomyces destructans</name>
    <dbReference type="NCBI Taxonomy" id="658429"/>
    <lineage>
        <taxon>Eukaryota</taxon>
        <taxon>Fungi</taxon>
        <taxon>Dikarya</taxon>
        <taxon>Ascomycota</taxon>
        <taxon>Pezizomycotina</taxon>
        <taxon>Leotiomycetes</taxon>
        <taxon>Thelebolales</taxon>
        <taxon>Thelebolaceae</taxon>
        <taxon>Pseudogymnoascus</taxon>
    </lineage>
</organism>
<reference evidence="2" key="1">
    <citation type="submission" date="2010-09" db="EMBL/GenBank/DDBJ databases">
        <title>The genome sequence of Geomyces destructans 20631-21.</title>
        <authorList>
            <consortium name="The Broad Institute Genome Sequencing Platform"/>
            <person name="Cuomo C.A."/>
            <person name="Blehert D.S."/>
            <person name="Lorch J.M."/>
            <person name="Young S.K."/>
            <person name="Zeng Q."/>
            <person name="Gargeya S."/>
            <person name="Fitzgerald M."/>
            <person name="Haas B."/>
            <person name="Abouelleil A."/>
            <person name="Alvarado L."/>
            <person name="Arachchi H.M."/>
            <person name="Berlin A."/>
            <person name="Brown A."/>
            <person name="Chapman S.B."/>
            <person name="Chen Z."/>
            <person name="Dunbar C."/>
            <person name="Freedman E."/>
            <person name="Gearin G."/>
            <person name="Gellesch M."/>
            <person name="Goldberg J."/>
            <person name="Griggs A."/>
            <person name="Gujja S."/>
            <person name="Heiman D."/>
            <person name="Howarth C."/>
            <person name="Larson L."/>
            <person name="Lui A."/>
            <person name="MacDonald P.J.P."/>
            <person name="Montmayeur A."/>
            <person name="Murphy C."/>
            <person name="Neiman D."/>
            <person name="Pearson M."/>
            <person name="Priest M."/>
            <person name="Roberts A."/>
            <person name="Saif S."/>
            <person name="Shea T."/>
            <person name="Shenoy N."/>
            <person name="Sisk P."/>
            <person name="Stolte C."/>
            <person name="Sykes S."/>
            <person name="Wortman J."/>
            <person name="Nusbaum C."/>
            <person name="Birren B."/>
        </authorList>
    </citation>
    <scope>NUCLEOTIDE SEQUENCE [LARGE SCALE GENOMIC DNA]</scope>
    <source>
        <strain evidence="2">ATCC MYA-4855 / 20631-21</strain>
    </source>
</reference>
<keyword evidence="2" id="KW-1185">Reference proteome</keyword>
<dbReference type="VEuPathDB" id="FungiDB:GMDG_08904"/>
<dbReference type="HOGENOM" id="CLU_2405440_0_0_1"/>
<feature type="non-terminal residue" evidence="1">
    <location>
        <position position="1"/>
    </location>
</feature>
<protein>
    <submittedName>
        <fullName evidence="1">Uncharacterized protein</fullName>
    </submittedName>
</protein>
<sequence length="93" mass="10336">RDSLIKKLVGFKLAIEDGADELLATIRIMRDAGSDATTIDMLLRCHLRLCRPAALDANDMFDIFGPQDFLHREVADPVAWLVADNARRKAEAA</sequence>
<dbReference type="AlphaFoldDB" id="L8FSD7"/>
<evidence type="ECO:0000313" key="2">
    <source>
        <dbReference type="Proteomes" id="UP000011064"/>
    </source>
</evidence>
<name>L8FSD7_PSED2</name>
<accession>L8FSD7</accession>
<evidence type="ECO:0000313" key="1">
    <source>
        <dbReference type="EMBL" id="ELR03393.1"/>
    </source>
</evidence>